<feature type="compositionally biased region" description="Basic and acidic residues" evidence="1">
    <location>
        <begin position="82"/>
        <end position="92"/>
    </location>
</feature>
<evidence type="ECO:0000256" key="1">
    <source>
        <dbReference type="SAM" id="MobiDB-lite"/>
    </source>
</evidence>
<accession>A0ABS8V035</accession>
<feature type="region of interest" description="Disordered" evidence="1">
    <location>
        <begin position="1"/>
        <end position="92"/>
    </location>
</feature>
<keyword evidence="3" id="KW-1185">Reference proteome</keyword>
<sequence length="107" mass="11765">MNDENAPGGTPIMQPSLPGKDFFSKLRGVKDDRGNRRDRDGGERFDRSDKPGEHISGEQGIPIVPGAGILGHFIPAPPQQGDPRRLRSYKDLDAPEDEVAVIDYRSL</sequence>
<comment type="caution">
    <text evidence="2">The sequence shown here is derived from an EMBL/GenBank/DDBJ whole genome shotgun (WGS) entry which is preliminary data.</text>
</comment>
<proteinExistence type="predicted"/>
<evidence type="ECO:0000313" key="3">
    <source>
        <dbReference type="Proteomes" id="UP000823775"/>
    </source>
</evidence>
<name>A0ABS8V035_DATST</name>
<protein>
    <submittedName>
        <fullName evidence="2">Uncharacterized protein</fullName>
    </submittedName>
</protein>
<evidence type="ECO:0000313" key="2">
    <source>
        <dbReference type="EMBL" id="MCD9640398.1"/>
    </source>
</evidence>
<reference evidence="2 3" key="1">
    <citation type="journal article" date="2021" name="BMC Genomics">
        <title>Datura genome reveals duplications of psychoactive alkaloid biosynthetic genes and high mutation rate following tissue culture.</title>
        <authorList>
            <person name="Rajewski A."/>
            <person name="Carter-House D."/>
            <person name="Stajich J."/>
            <person name="Litt A."/>
        </authorList>
    </citation>
    <scope>NUCLEOTIDE SEQUENCE [LARGE SCALE GENOMIC DNA]</scope>
    <source>
        <strain evidence="2">AR-01</strain>
    </source>
</reference>
<gene>
    <name evidence="2" type="ORF">HAX54_025687</name>
</gene>
<feature type="compositionally biased region" description="Basic and acidic residues" evidence="1">
    <location>
        <begin position="22"/>
        <end position="56"/>
    </location>
</feature>
<dbReference type="Proteomes" id="UP000823775">
    <property type="component" value="Unassembled WGS sequence"/>
</dbReference>
<organism evidence="2 3">
    <name type="scientific">Datura stramonium</name>
    <name type="common">Jimsonweed</name>
    <name type="synonym">Common thornapple</name>
    <dbReference type="NCBI Taxonomy" id="4076"/>
    <lineage>
        <taxon>Eukaryota</taxon>
        <taxon>Viridiplantae</taxon>
        <taxon>Streptophyta</taxon>
        <taxon>Embryophyta</taxon>
        <taxon>Tracheophyta</taxon>
        <taxon>Spermatophyta</taxon>
        <taxon>Magnoliopsida</taxon>
        <taxon>eudicotyledons</taxon>
        <taxon>Gunneridae</taxon>
        <taxon>Pentapetalae</taxon>
        <taxon>asterids</taxon>
        <taxon>lamiids</taxon>
        <taxon>Solanales</taxon>
        <taxon>Solanaceae</taxon>
        <taxon>Solanoideae</taxon>
        <taxon>Datureae</taxon>
        <taxon>Datura</taxon>
    </lineage>
</organism>
<dbReference type="EMBL" id="JACEIK010003114">
    <property type="protein sequence ID" value="MCD9640398.1"/>
    <property type="molecule type" value="Genomic_DNA"/>
</dbReference>